<keyword evidence="2" id="KW-1185">Reference proteome</keyword>
<dbReference type="Proteomes" id="UP000886998">
    <property type="component" value="Unassembled WGS sequence"/>
</dbReference>
<dbReference type="EMBL" id="BMAV01015016">
    <property type="protein sequence ID" value="GFY63961.1"/>
    <property type="molecule type" value="Genomic_DNA"/>
</dbReference>
<evidence type="ECO:0000313" key="1">
    <source>
        <dbReference type="EMBL" id="GFY63961.1"/>
    </source>
</evidence>
<proteinExistence type="predicted"/>
<reference evidence="1" key="1">
    <citation type="submission" date="2020-08" db="EMBL/GenBank/DDBJ databases">
        <title>Multicomponent nature underlies the extraordinary mechanical properties of spider dragline silk.</title>
        <authorList>
            <person name="Kono N."/>
            <person name="Nakamura H."/>
            <person name="Mori M."/>
            <person name="Yoshida Y."/>
            <person name="Ohtoshi R."/>
            <person name="Malay A.D."/>
            <person name="Moran D.A.P."/>
            <person name="Tomita M."/>
            <person name="Numata K."/>
            <person name="Arakawa K."/>
        </authorList>
    </citation>
    <scope>NUCLEOTIDE SEQUENCE</scope>
</reference>
<name>A0A8X6Y3F5_9ARAC</name>
<organism evidence="1 2">
    <name type="scientific">Trichonephila inaurata madagascariensis</name>
    <dbReference type="NCBI Taxonomy" id="2747483"/>
    <lineage>
        <taxon>Eukaryota</taxon>
        <taxon>Metazoa</taxon>
        <taxon>Ecdysozoa</taxon>
        <taxon>Arthropoda</taxon>
        <taxon>Chelicerata</taxon>
        <taxon>Arachnida</taxon>
        <taxon>Araneae</taxon>
        <taxon>Araneomorphae</taxon>
        <taxon>Entelegynae</taxon>
        <taxon>Araneoidea</taxon>
        <taxon>Nephilidae</taxon>
        <taxon>Trichonephila</taxon>
        <taxon>Trichonephila inaurata</taxon>
    </lineage>
</organism>
<dbReference type="AlphaFoldDB" id="A0A8X6Y3F5"/>
<accession>A0A8X6Y3F5</accession>
<comment type="caution">
    <text evidence="1">The sequence shown here is derived from an EMBL/GenBank/DDBJ whole genome shotgun (WGS) entry which is preliminary data.</text>
</comment>
<gene>
    <name evidence="1" type="ORF">TNIN_166281</name>
</gene>
<sequence length="116" mass="13450">MFRVIDPANLVAMGRWDWECSLRANKALFCLFSSFSDEHESIPAGERGTKELARSSLLGGRVNDLQDIDWSLSRLSSPLTFHRSRTLAKSHLRSRFRGVFPSESPKCFFFRRIFFF</sequence>
<protein>
    <submittedName>
        <fullName evidence="1">Uncharacterized protein</fullName>
    </submittedName>
</protein>
<evidence type="ECO:0000313" key="2">
    <source>
        <dbReference type="Proteomes" id="UP000886998"/>
    </source>
</evidence>